<dbReference type="InterPro" id="IPR001258">
    <property type="entry name" value="NHL_repeat"/>
</dbReference>
<proteinExistence type="predicted"/>
<dbReference type="PRINTS" id="PR00790">
    <property type="entry name" value="PAMONOXGNASE"/>
</dbReference>
<dbReference type="GO" id="GO:0016020">
    <property type="term" value="C:membrane"/>
    <property type="evidence" value="ECO:0007669"/>
    <property type="project" value="InterPro"/>
</dbReference>
<keyword evidence="9" id="KW-0862">Zinc</keyword>
<evidence type="ECO:0000256" key="10">
    <source>
        <dbReference type="PIRSR" id="PIRSR600720-3"/>
    </source>
</evidence>
<feature type="binding site" evidence="8">
    <location>
        <position position="272"/>
    </location>
    <ligand>
        <name>a protein</name>
        <dbReference type="ChEBI" id="CHEBI:16541"/>
    </ligand>
    <ligandPart>
        <name>C-terminal Xaa-(2S)-2-hydroxyglycine residue</name>
        <dbReference type="ChEBI" id="CHEBI:142768"/>
    </ligandPart>
</feature>
<dbReference type="GO" id="GO:0006518">
    <property type="term" value="P:peptide metabolic process"/>
    <property type="evidence" value="ECO:0007669"/>
    <property type="project" value="InterPro"/>
</dbReference>
<keyword evidence="4" id="KW-0677">Repeat</keyword>
<dbReference type="PANTHER" id="PTHR10680">
    <property type="entry name" value="PEPTIDYL-GLYCINE ALPHA-AMIDATING MONOOXYGENASE"/>
    <property type="match status" value="1"/>
</dbReference>
<feature type="binding site" evidence="9">
    <location>
        <position position="143"/>
    </location>
    <ligand>
        <name>Zn(2+)</name>
        <dbReference type="ChEBI" id="CHEBI:29105"/>
        <note>catalytic</note>
    </ligand>
</feature>
<keyword evidence="9" id="KW-0106">Calcium</keyword>
<evidence type="ECO:0000256" key="6">
    <source>
        <dbReference type="ARBA" id="ARBA00023180"/>
    </source>
</evidence>
<comment type="caution">
    <text evidence="13">The sequence shown here is derived from an EMBL/GenBank/DDBJ whole genome shotgun (WGS) entry which is preliminary data.</text>
</comment>
<evidence type="ECO:0000256" key="1">
    <source>
        <dbReference type="ARBA" id="ARBA00012343"/>
    </source>
</evidence>
<dbReference type="EMBL" id="JAPTSV010000013">
    <property type="protein sequence ID" value="KAJ1521343.1"/>
    <property type="molecule type" value="Genomic_DNA"/>
</dbReference>
<feature type="binding site" evidence="9">
    <location>
        <position position="256"/>
    </location>
    <ligand>
        <name>Zn(2+)</name>
        <dbReference type="ChEBI" id="CHEBI:29105"/>
        <note>catalytic</note>
    </ligand>
</feature>
<keyword evidence="3 12" id="KW-0732">Signal</keyword>
<dbReference type="PROSITE" id="PS51125">
    <property type="entry name" value="NHL"/>
    <property type="match status" value="2"/>
</dbReference>
<dbReference type="CDD" id="cd14958">
    <property type="entry name" value="NHL_PAL_like"/>
    <property type="match status" value="1"/>
</dbReference>
<dbReference type="GO" id="GO:0046872">
    <property type="term" value="F:metal ion binding"/>
    <property type="evidence" value="ECO:0007669"/>
    <property type="project" value="UniProtKB-KW"/>
</dbReference>
<sequence length="388" mass="43353">MQVLPLLVAMLHFSPGHMWQPKSQQNLQYPDISGGPDSNTALLRRRPALSAYTIEDRELTLSPSWPDPSLKFGQFSAVTVDKHGHVVVFHRGPHVWDGNSFDTNDNYMKKEEGPIQEDTIVVLDPVTGKKIKSWGKNLFYLPHGLTIDDEDNLWVTDVALHQIFKFPPLAMLNDTVTKPLLVRGERFVNGKDEDHFCKPSAVAVLKNGDFFVSDGYCNTRIIKYDKRGARLMIWGRSSFYDSISQRPGPYQFNVPHALTIAEDRSLLCAADRENGRVQCFSSDNGTFAYEIYDPEVIGSRLFSVAYTPTKGGLFYIVNGPPFGAGNVPVQGIIVDASSLNIVSTFQPGSSALSNPHDVAVSPDGESVYVVELDPYRVWKFVHKGRKYL</sequence>
<feature type="chain" id="PRO_5043854759" description="peptidylamidoglycolate lyase" evidence="12">
    <location>
        <begin position="19"/>
        <end position="388"/>
    </location>
</feature>
<evidence type="ECO:0000256" key="5">
    <source>
        <dbReference type="ARBA" id="ARBA00023157"/>
    </source>
</evidence>
<feature type="repeat" description="NHL" evidence="11">
    <location>
        <begin position="190"/>
        <end position="227"/>
    </location>
</feature>
<dbReference type="Gene3D" id="2.120.10.30">
    <property type="entry name" value="TolB, C-terminal domain"/>
    <property type="match status" value="1"/>
</dbReference>
<feature type="disulfide bond" evidence="10">
    <location>
        <begin position="268"/>
        <end position="279"/>
    </location>
</feature>
<evidence type="ECO:0000256" key="11">
    <source>
        <dbReference type="PROSITE-ProRule" id="PRU00504"/>
    </source>
</evidence>
<feature type="disulfide bond" evidence="10">
    <location>
        <begin position="197"/>
        <end position="217"/>
    </location>
</feature>
<keyword evidence="2 9" id="KW-0479">Metal-binding</keyword>
<feature type="binding site" evidence="8">
    <location>
        <position position="91"/>
    </location>
    <ligand>
        <name>a protein</name>
        <dbReference type="ChEBI" id="CHEBI:16541"/>
    </ligand>
    <ligandPart>
        <name>C-terminal Xaa-(2S)-2-hydroxyglycine residue</name>
        <dbReference type="ChEBI" id="CHEBI:142768"/>
    </ligandPart>
</feature>
<keyword evidence="5 10" id="KW-1015">Disulfide bond</keyword>
<protein>
    <recommendedName>
        <fullName evidence="1">peptidylamidoglycolate lyase</fullName>
        <ecNumber evidence="1">4.3.2.5</ecNumber>
    </recommendedName>
</protein>
<dbReference type="InterPro" id="IPR000720">
    <property type="entry name" value="PHM/PAL"/>
</dbReference>
<evidence type="ECO:0000256" key="7">
    <source>
        <dbReference type="ARBA" id="ARBA00023239"/>
    </source>
</evidence>
<dbReference type="SUPFAM" id="SSF101898">
    <property type="entry name" value="NHL repeat"/>
    <property type="match status" value="1"/>
</dbReference>
<accession>A0AAV7X908</accession>
<gene>
    <name evidence="13" type="ORF">ONE63_003019</name>
</gene>
<dbReference type="AlphaFoldDB" id="A0AAV7X908"/>
<dbReference type="EC" id="4.3.2.5" evidence="1"/>
<feature type="signal peptide" evidence="12">
    <location>
        <begin position="1"/>
        <end position="18"/>
    </location>
</feature>
<evidence type="ECO:0000256" key="8">
    <source>
        <dbReference type="PIRSR" id="PIRSR600720-1"/>
    </source>
</evidence>
<keyword evidence="6" id="KW-0325">Glycoprotein</keyword>
<evidence type="ECO:0000256" key="2">
    <source>
        <dbReference type="ARBA" id="ARBA00022723"/>
    </source>
</evidence>
<feature type="binding site" evidence="9">
    <location>
        <position position="145"/>
    </location>
    <ligand>
        <name>Ca(2+)</name>
        <dbReference type="ChEBI" id="CHEBI:29108"/>
        <note>structural</note>
    </ligand>
</feature>
<feature type="repeat" description="NHL" evidence="11">
    <location>
        <begin position="128"/>
        <end position="169"/>
    </location>
</feature>
<evidence type="ECO:0000256" key="12">
    <source>
        <dbReference type="SAM" id="SignalP"/>
    </source>
</evidence>
<feature type="binding site" evidence="9">
    <location>
        <position position="78"/>
    </location>
    <ligand>
        <name>Ca(2+)</name>
        <dbReference type="ChEBI" id="CHEBI:29108"/>
        <note>structural</note>
    </ligand>
</feature>
<name>A0AAV7X908_9NEOP</name>
<dbReference type="GO" id="GO:0005576">
    <property type="term" value="C:extracellular region"/>
    <property type="evidence" value="ECO:0007669"/>
    <property type="project" value="TreeGrafter"/>
</dbReference>
<dbReference type="GO" id="GO:0004598">
    <property type="term" value="F:peptidylamidoglycolate lyase activity"/>
    <property type="evidence" value="ECO:0007669"/>
    <property type="project" value="UniProtKB-EC"/>
</dbReference>
<dbReference type="InterPro" id="IPR011042">
    <property type="entry name" value="6-blade_b-propeller_TolB-like"/>
</dbReference>
<keyword evidence="7" id="KW-0456">Lyase</keyword>
<evidence type="ECO:0000256" key="3">
    <source>
        <dbReference type="ARBA" id="ARBA00022729"/>
    </source>
</evidence>
<keyword evidence="14" id="KW-1185">Reference proteome</keyword>
<dbReference type="Pfam" id="PF01436">
    <property type="entry name" value="NHL"/>
    <property type="match status" value="2"/>
</dbReference>
<feature type="binding site" evidence="8">
    <location>
        <position position="216"/>
    </location>
    <ligand>
        <name>a protein</name>
        <dbReference type="ChEBI" id="CHEBI:16541"/>
    </ligand>
    <ligandPart>
        <name>C-terminal Xaa-(2S)-2-hydroxyglycine residue</name>
        <dbReference type="ChEBI" id="CHEBI:142768"/>
    </ligandPart>
</feature>
<evidence type="ECO:0000313" key="13">
    <source>
        <dbReference type="EMBL" id="KAJ1521343.1"/>
    </source>
</evidence>
<dbReference type="Proteomes" id="UP001075354">
    <property type="component" value="Chromosome 13"/>
</dbReference>
<evidence type="ECO:0000256" key="4">
    <source>
        <dbReference type="ARBA" id="ARBA00022737"/>
    </source>
</evidence>
<dbReference type="PANTHER" id="PTHR10680:SF14">
    <property type="entry name" value="PEPTIDYL-GLYCINE ALPHA-AMIDATING MONOOXYGENASE"/>
    <property type="match status" value="1"/>
</dbReference>
<feature type="binding site" evidence="9">
    <location>
        <position position="357"/>
    </location>
    <ligand>
        <name>Ca(2+)</name>
        <dbReference type="ChEBI" id="CHEBI:29108"/>
        <note>structural</note>
    </ligand>
</feature>
<reference evidence="13" key="1">
    <citation type="submission" date="2022-12" db="EMBL/GenBank/DDBJ databases">
        <title>Chromosome-level genome assembly of the bean flower thrips Megalurothrips usitatus.</title>
        <authorList>
            <person name="Ma L."/>
            <person name="Liu Q."/>
            <person name="Li H."/>
            <person name="Cai W."/>
        </authorList>
    </citation>
    <scope>NUCLEOTIDE SEQUENCE</scope>
    <source>
        <strain evidence="13">Cailab_2022a</strain>
    </source>
</reference>
<evidence type="ECO:0000256" key="9">
    <source>
        <dbReference type="PIRSR" id="PIRSR600720-2"/>
    </source>
</evidence>
<evidence type="ECO:0000313" key="14">
    <source>
        <dbReference type="Proteomes" id="UP001075354"/>
    </source>
</evidence>
<feature type="binding site" evidence="9">
    <location>
        <position position="356"/>
    </location>
    <ligand>
        <name>Zn(2+)</name>
        <dbReference type="ChEBI" id="CHEBI:29105"/>
        <note>catalytic</note>
    </ligand>
</feature>
<comment type="cofactor">
    <cofactor evidence="9">
        <name>Zn(2+)</name>
        <dbReference type="ChEBI" id="CHEBI:29105"/>
    </cofactor>
    <text evidence="9">Binds one Zn(2+) ion per subunit.</text>
</comment>
<organism evidence="13 14">
    <name type="scientific">Megalurothrips usitatus</name>
    <name type="common">bean blossom thrips</name>
    <dbReference type="NCBI Taxonomy" id="439358"/>
    <lineage>
        <taxon>Eukaryota</taxon>
        <taxon>Metazoa</taxon>
        <taxon>Ecdysozoa</taxon>
        <taxon>Arthropoda</taxon>
        <taxon>Hexapoda</taxon>
        <taxon>Insecta</taxon>
        <taxon>Pterygota</taxon>
        <taxon>Neoptera</taxon>
        <taxon>Paraneoptera</taxon>
        <taxon>Thysanoptera</taxon>
        <taxon>Terebrantia</taxon>
        <taxon>Thripoidea</taxon>
        <taxon>Thripidae</taxon>
        <taxon>Megalurothrips</taxon>
    </lineage>
</organism>